<accession>A0A5L4I6N5</accession>
<sequence length="243" mass="28581">MTKIEAIESVLRENGGSANLSVIYHKISKFYPKAKESKEWEAGIRGVLYRELREGQRFKKIGLSIYALKDYRENPLPKPSDKVKMHSFMQGICLELGNARSYLTYTADPSKLYRDNVYLRDIANLKNLPNFTYKEIINETRRIDVLWFNNAKCAFPQCAFEIVDSVSTLNNAFNRCLQLKAFATKFYIVALQIHRKKFEQNLELEIYRDKKDFFEFVAYDEMLTTYEHFVTSGLKDKRWLFGI</sequence>
<dbReference type="AlphaFoldDB" id="A0A5L4I6N5"/>
<proteinExistence type="predicted"/>
<organism evidence="3">
    <name type="scientific">Campylobacter upsaliensis</name>
    <dbReference type="NCBI Taxonomy" id="28080"/>
    <lineage>
        <taxon>Bacteria</taxon>
        <taxon>Pseudomonadati</taxon>
        <taxon>Campylobacterota</taxon>
        <taxon>Epsilonproteobacteria</taxon>
        <taxon>Campylobacterales</taxon>
        <taxon>Campylobacteraceae</taxon>
        <taxon>Campylobacter</taxon>
    </lineage>
</organism>
<dbReference type="RefSeq" id="WP_220726295.1">
    <property type="nucleotide sequence ID" value="NZ_CBCXLM010000010.1"/>
</dbReference>
<keyword evidence="1" id="KW-0804">Transcription</keyword>
<gene>
    <name evidence="3" type="ORF">BSY74_05825</name>
</gene>
<feature type="domain" description="HTH HARE-type" evidence="2">
    <location>
        <begin position="1"/>
        <end position="71"/>
    </location>
</feature>
<dbReference type="PROSITE" id="PS51913">
    <property type="entry name" value="HTH_HARE"/>
    <property type="match status" value="1"/>
</dbReference>
<dbReference type="InterPro" id="IPR007759">
    <property type="entry name" value="Asxl_HARE-HTH"/>
</dbReference>
<dbReference type="GO" id="GO:0006355">
    <property type="term" value="P:regulation of DNA-templated transcription"/>
    <property type="evidence" value="ECO:0007669"/>
    <property type="project" value="InterPro"/>
</dbReference>
<name>A0A5L4I6N5_CAMUP</name>
<reference evidence="3" key="1">
    <citation type="submission" date="2018-05" db="EMBL/GenBank/DDBJ databases">
        <authorList>
            <consortium name="PulseNet: The National Subtyping Network for Foodborne Disease Surveillance"/>
            <person name="Tarr C.L."/>
            <person name="Trees E."/>
            <person name="Katz L.S."/>
            <person name="Carleton-Romer H.A."/>
            <person name="Stroika S."/>
            <person name="Kucerova Z."/>
            <person name="Roache K.F."/>
            <person name="Sabol A.L."/>
            <person name="Besser J."/>
            <person name="Gerner-Smidt P."/>
        </authorList>
    </citation>
    <scope>NUCLEOTIDE SEQUENCE</scope>
    <source>
        <strain evidence="3">PNUSAC001154</strain>
    </source>
</reference>
<dbReference type="EMBL" id="AACNSW010000019">
    <property type="protein sequence ID" value="EAL3777036.1"/>
    <property type="molecule type" value="Genomic_DNA"/>
</dbReference>
<evidence type="ECO:0000259" key="2">
    <source>
        <dbReference type="PROSITE" id="PS51913"/>
    </source>
</evidence>
<protein>
    <recommendedName>
        <fullName evidence="2">HTH HARE-type domain-containing protein</fullName>
    </recommendedName>
</protein>
<comment type="caution">
    <text evidence="3">The sequence shown here is derived from an EMBL/GenBank/DDBJ whole genome shotgun (WGS) entry which is preliminary data.</text>
</comment>
<evidence type="ECO:0000256" key="1">
    <source>
        <dbReference type="ARBA" id="ARBA00023163"/>
    </source>
</evidence>
<evidence type="ECO:0000313" key="3">
    <source>
        <dbReference type="EMBL" id="EAL3777036.1"/>
    </source>
</evidence>